<dbReference type="AlphaFoldDB" id="A0A8A4TR17"/>
<evidence type="ECO:0000313" key="2">
    <source>
        <dbReference type="EMBL" id="QTD51634.1"/>
    </source>
</evidence>
<dbReference type="KEGG" id="scor:J3U87_04120"/>
<proteinExistence type="predicted"/>
<dbReference type="Proteomes" id="UP000663929">
    <property type="component" value="Chromosome"/>
</dbReference>
<dbReference type="EMBL" id="CP071793">
    <property type="protein sequence ID" value="QTD51634.1"/>
    <property type="molecule type" value="Genomic_DNA"/>
</dbReference>
<sequence length="301" mass="32876">MANPKPQLEDAIQALQTSDPDAHPSPDLLAAYHARLLAPEPTEHIQEHLVACTACVANLLEMAELESQQGSADGDETADIEAAWQQFETRYLGEAETRPTEPDPSELDQAEGAEPETLPDVGPEKTSDERSEAAPVVAFRSRAEVRVGAQPVRRSWAPILLGAAAVISLGFNVLLLRQPAPIVSPQPITGIRSFHNLAQADTRGDDPLEVVWNASGATVVNIAPEAEVDPAARYRLVLTDPAARRPDTICETEFNTTTQSFIVVFQAGYPPPGSWRLTLERLEEPTWEAVTRWTLEVPERE</sequence>
<protein>
    <submittedName>
        <fullName evidence="2">Uncharacterized protein</fullName>
    </submittedName>
</protein>
<dbReference type="RefSeq" id="WP_237381761.1">
    <property type="nucleotide sequence ID" value="NZ_CP071793.1"/>
</dbReference>
<gene>
    <name evidence="2" type="ORF">J3U87_04120</name>
</gene>
<keyword evidence="3" id="KW-1185">Reference proteome</keyword>
<accession>A0A8A4TR17</accession>
<name>A0A8A4TR17_SULCO</name>
<evidence type="ECO:0000313" key="3">
    <source>
        <dbReference type="Proteomes" id="UP000663929"/>
    </source>
</evidence>
<feature type="region of interest" description="Disordered" evidence="1">
    <location>
        <begin position="94"/>
        <end position="134"/>
    </location>
</feature>
<feature type="compositionally biased region" description="Acidic residues" evidence="1">
    <location>
        <begin position="103"/>
        <end position="114"/>
    </location>
</feature>
<reference evidence="2" key="1">
    <citation type="submission" date="2021-03" db="EMBL/GenBank/DDBJ databases">
        <title>Acanthopleuribacteraceae sp. M133.</title>
        <authorList>
            <person name="Wang G."/>
        </authorList>
    </citation>
    <scope>NUCLEOTIDE SEQUENCE</scope>
    <source>
        <strain evidence="2">M133</strain>
    </source>
</reference>
<evidence type="ECO:0000256" key="1">
    <source>
        <dbReference type="SAM" id="MobiDB-lite"/>
    </source>
</evidence>
<feature type="compositionally biased region" description="Basic and acidic residues" evidence="1">
    <location>
        <begin position="122"/>
        <end position="132"/>
    </location>
</feature>
<organism evidence="2 3">
    <name type="scientific">Sulfidibacter corallicola</name>
    <dbReference type="NCBI Taxonomy" id="2818388"/>
    <lineage>
        <taxon>Bacteria</taxon>
        <taxon>Pseudomonadati</taxon>
        <taxon>Acidobacteriota</taxon>
        <taxon>Holophagae</taxon>
        <taxon>Acanthopleuribacterales</taxon>
        <taxon>Acanthopleuribacteraceae</taxon>
        <taxon>Sulfidibacter</taxon>
    </lineage>
</organism>